<protein>
    <submittedName>
        <fullName evidence="7">CIC11C00000003704</fullName>
    </submittedName>
</protein>
<dbReference type="Proteomes" id="UP000182259">
    <property type="component" value="Chromosome VI"/>
</dbReference>
<dbReference type="Gene3D" id="2.130.10.10">
    <property type="entry name" value="YVTN repeat-like/Quinoprotein amine dehydrogenase"/>
    <property type="match status" value="1"/>
</dbReference>
<evidence type="ECO:0000256" key="1">
    <source>
        <dbReference type="ARBA" id="ARBA00009422"/>
    </source>
</evidence>
<dbReference type="InterPro" id="IPR025941">
    <property type="entry name" value="Vps8_central_dom"/>
</dbReference>
<name>A0A1L0C4R1_9ASCO</name>
<proteinExistence type="inferred from homology"/>
<feature type="domain" description="Vacuolar protein sorting-associated protein 8 central" evidence="6">
    <location>
        <begin position="623"/>
        <end position="808"/>
    </location>
</feature>
<evidence type="ECO:0000313" key="7">
    <source>
        <dbReference type="EMBL" id="SGZ58507.1"/>
    </source>
</evidence>
<dbReference type="Pfam" id="PF23413">
    <property type="entry name" value="zf_RING_Vps8_fungal"/>
    <property type="match status" value="1"/>
</dbReference>
<dbReference type="InterPro" id="IPR045111">
    <property type="entry name" value="Vps41/Vps8"/>
</dbReference>
<dbReference type="PROSITE" id="PS00678">
    <property type="entry name" value="WD_REPEATS_1"/>
    <property type="match status" value="1"/>
</dbReference>
<dbReference type="InterPro" id="IPR036322">
    <property type="entry name" value="WD40_repeat_dom_sf"/>
</dbReference>
<dbReference type="GO" id="GO:0030897">
    <property type="term" value="C:HOPS complex"/>
    <property type="evidence" value="ECO:0007669"/>
    <property type="project" value="TreeGrafter"/>
</dbReference>
<dbReference type="SUPFAM" id="SSF50978">
    <property type="entry name" value="WD40 repeat-like"/>
    <property type="match status" value="1"/>
</dbReference>
<comment type="similarity">
    <text evidence="1">Belongs to the VPS8 family.</text>
</comment>
<keyword evidence="3" id="KW-0677">Repeat</keyword>
<dbReference type="GO" id="GO:0006623">
    <property type="term" value="P:protein targeting to vacuole"/>
    <property type="evidence" value="ECO:0007669"/>
    <property type="project" value="InterPro"/>
</dbReference>
<reference evidence="7 8" key="1">
    <citation type="submission" date="2016-10" db="EMBL/GenBank/DDBJ databases">
        <authorList>
            <person name="de Groot N.N."/>
        </authorList>
    </citation>
    <scope>NUCLEOTIDE SEQUENCE [LARGE SCALE GENOMIC DNA]</scope>
    <source>
        <strain evidence="7 8">PYCC 4715</strain>
    </source>
</reference>
<dbReference type="Pfam" id="PF12816">
    <property type="entry name" value="TPR_Vps8"/>
    <property type="match status" value="1"/>
</dbReference>
<dbReference type="InterPro" id="IPR019775">
    <property type="entry name" value="WD40_repeat_CS"/>
</dbReference>
<dbReference type="InterPro" id="IPR001680">
    <property type="entry name" value="WD40_rpt"/>
</dbReference>
<dbReference type="GO" id="GO:0005770">
    <property type="term" value="C:late endosome"/>
    <property type="evidence" value="ECO:0007669"/>
    <property type="project" value="TreeGrafter"/>
</dbReference>
<dbReference type="GO" id="GO:0034058">
    <property type="term" value="P:endosomal vesicle fusion"/>
    <property type="evidence" value="ECO:0007669"/>
    <property type="project" value="TreeGrafter"/>
</dbReference>
<accession>A0A1L0C4R1</accession>
<dbReference type="SMART" id="SM00320">
    <property type="entry name" value="WD40"/>
    <property type="match status" value="2"/>
</dbReference>
<dbReference type="PANTHER" id="PTHR12616">
    <property type="entry name" value="VACUOLAR PROTEIN SORTING VPS41"/>
    <property type="match status" value="1"/>
</dbReference>
<dbReference type="PROSITE" id="PS50082">
    <property type="entry name" value="WD_REPEATS_2"/>
    <property type="match status" value="1"/>
</dbReference>
<dbReference type="PANTHER" id="PTHR12616:SF8">
    <property type="entry name" value="VACUOLAR PROTEIN SORTING-ASSOCIATED PROTEIN 8 HOMOLOG"/>
    <property type="match status" value="1"/>
</dbReference>
<keyword evidence="2 4" id="KW-0853">WD repeat</keyword>
<evidence type="ECO:0000259" key="6">
    <source>
        <dbReference type="Pfam" id="PF12816"/>
    </source>
</evidence>
<evidence type="ECO:0000313" key="8">
    <source>
        <dbReference type="Proteomes" id="UP000182259"/>
    </source>
</evidence>
<dbReference type="Pfam" id="PF23410">
    <property type="entry name" value="Beta-prop_VPS8"/>
    <property type="match status" value="1"/>
</dbReference>
<evidence type="ECO:0000256" key="4">
    <source>
        <dbReference type="PROSITE-ProRule" id="PRU00221"/>
    </source>
</evidence>
<dbReference type="InterPro" id="IPR015943">
    <property type="entry name" value="WD40/YVTN_repeat-like_dom_sf"/>
</dbReference>
<sequence length="1337" mass="152392">MDPLSPSESSVSFPSLSSRPATPIKRKRFDDRAQTAISLQLRAHASLHHDLPHPSTYQDTSRVLNMVRWSEIKNVSKVVNLDEFASTFGVALYIDLSPMYIAVATTLGAIIGFNYHQDVQFMLLLHQQEDLAFKPDVAITSMSFSASSTHLSAGYMDGKIVVWDLNAQKAKLGGYLVIYPYEVIHSITLESRFARNGQGHLTGVPVNSVQFVGDLNHHLVSSDVSGLVFFHHGFKKFLQKYYVSQKLLGQNDSNQTDQSEKFTIKDCKILPVGTSSLITDHIGVVAVMSSNILAIVSIRSLNNASSINPITHFKISKSKHVNLDDRPVSGSLSWYPCIERNNHISNAKLAYAWNNVLTILELDNKSIPSNLMKVIGDLKDKDKGVPKLPIYKTARWTTPDPTDRIVNLAWLNSEILTALVKCSETTETKLYFLFYSSGTKTTFVEVGVDDLDSQQINWNELETKAKDQSLVFRNYHNSMRIFRHTLMILVNSHSRSQKNILTGKVFKWADRLMDFLNQKDYQAALLTAKEYYNSENFGHLVLSGLPHTTEERHKVVRPFLIQIMSESVVPLFANPEEGMEADKILLTYMHVISMLASEDNGHVSSTLLDILELLHENFTNEEVFFNTLENFILTKQIRNLSPVLFKHLVEFYVHSGDGGILTEIICILDTYTLNIDETLHLCDLHGLRECSVYIWNHLLHDYMTPFVMLIEDLYLDKYDDAQKLLVYTYMSYILTGRQFPSDEFLSMSDAEESRNVICGVLFSITPIHWPKGTSTIFLEESQDTVFPYLLRFLKFNTFEMLVTLNEFFEHPYLNSELPGELNRQYIIEALLDIFQFNKDSFSDSDFVHLAIFIARNYPKYYQFIRLLETVLHTTVGLLCNNTIEELHNDCELALQSLLPFYDVESDSFLLEKVKAAKFYDVLFGIYKSEGKFANALDVWLQKQRELASMDYQRNFAVLASIIEASYTSGSENTLERLQLVQFIGDHFDELISRNTDDMVVLANTYNQDLHLMVLKCNDPAVAFKYLQVLFSRYDLQDIGAARINLAVRYVELLCVFASDEVMSIVSRFAPALVNFPEHAKTLEAYLEQNDNISASTIILRVDGRYDEALQKLIGAMKMEVARQNGAAIEKYINAAIPVCEEADGGNLWKTFVEELVRMTSGSNEEVCGVLNQGIYQCFRSITNQQDSHENKEVKETFTSIFNDILELATVSNIRAILQEILTSYFFESEMHTITVSKINQGIYKYMEQIKVDLLRGWLITSQNCTSCGKPICGKNVPAVNMMAWEDRERRRVFVVEEREEKYKEAQIILFKCRHGYHTLCLANLGSPGKCVICTSED</sequence>
<dbReference type="EMBL" id="LT635769">
    <property type="protein sequence ID" value="SGZ58507.1"/>
    <property type="molecule type" value="Genomic_DNA"/>
</dbReference>
<evidence type="ECO:0000256" key="2">
    <source>
        <dbReference type="ARBA" id="ARBA00022574"/>
    </source>
</evidence>
<evidence type="ECO:0000256" key="5">
    <source>
        <dbReference type="SAM" id="MobiDB-lite"/>
    </source>
</evidence>
<feature type="compositionally biased region" description="Low complexity" evidence="5">
    <location>
        <begin position="1"/>
        <end position="20"/>
    </location>
</feature>
<feature type="region of interest" description="Disordered" evidence="5">
    <location>
        <begin position="1"/>
        <end position="27"/>
    </location>
</feature>
<evidence type="ECO:0000256" key="3">
    <source>
        <dbReference type="ARBA" id="ARBA00022737"/>
    </source>
</evidence>
<feature type="repeat" description="WD" evidence="4">
    <location>
        <begin position="139"/>
        <end position="173"/>
    </location>
</feature>
<gene>
    <name evidence="7" type="ORF">SAMEA4029009_CIC11G00000003704</name>
</gene>
<organism evidence="7 8">
    <name type="scientific">Sungouiella intermedia</name>
    <dbReference type="NCBI Taxonomy" id="45354"/>
    <lineage>
        <taxon>Eukaryota</taxon>
        <taxon>Fungi</taxon>
        <taxon>Dikarya</taxon>
        <taxon>Ascomycota</taxon>
        <taxon>Saccharomycotina</taxon>
        <taxon>Pichiomycetes</taxon>
        <taxon>Metschnikowiaceae</taxon>
        <taxon>Sungouiella</taxon>
    </lineage>
</organism>